<dbReference type="AlphaFoldDB" id="A0A1W0VVP1"/>
<name>A0A1W0VVP1_SORBI</name>
<accession>A0A1W0VVP1</accession>
<dbReference type="Proteomes" id="UP000000768">
    <property type="component" value="Chromosome 3"/>
</dbReference>
<proteinExistence type="predicted"/>
<evidence type="ECO:0000313" key="3">
    <source>
        <dbReference type="Proteomes" id="UP000000768"/>
    </source>
</evidence>
<feature type="compositionally biased region" description="Gly residues" evidence="1">
    <location>
        <begin position="1"/>
        <end position="16"/>
    </location>
</feature>
<reference evidence="2 3" key="1">
    <citation type="journal article" date="2009" name="Nature">
        <title>The Sorghum bicolor genome and the diversification of grasses.</title>
        <authorList>
            <person name="Paterson A.H."/>
            <person name="Bowers J.E."/>
            <person name="Bruggmann R."/>
            <person name="Dubchak I."/>
            <person name="Grimwood J."/>
            <person name="Gundlach H."/>
            <person name="Haberer G."/>
            <person name="Hellsten U."/>
            <person name="Mitros T."/>
            <person name="Poliakov A."/>
            <person name="Schmutz J."/>
            <person name="Spannagl M."/>
            <person name="Tang H."/>
            <person name="Wang X."/>
            <person name="Wicker T."/>
            <person name="Bharti A.K."/>
            <person name="Chapman J."/>
            <person name="Feltus F.A."/>
            <person name="Gowik U."/>
            <person name="Grigoriev I.V."/>
            <person name="Lyons E."/>
            <person name="Maher C.A."/>
            <person name="Martis M."/>
            <person name="Narechania A."/>
            <person name="Otillar R.P."/>
            <person name="Penning B.W."/>
            <person name="Salamov A.A."/>
            <person name="Wang Y."/>
            <person name="Zhang L."/>
            <person name="Carpita N.C."/>
            <person name="Freeling M."/>
            <person name="Gingle A.R."/>
            <person name="Hash C.T."/>
            <person name="Keller B."/>
            <person name="Klein P."/>
            <person name="Kresovich S."/>
            <person name="McCann M.C."/>
            <person name="Ming R."/>
            <person name="Peterson D.G."/>
            <person name="Mehboob-ur-Rahman"/>
            <person name="Ware D."/>
            <person name="Westhoff P."/>
            <person name="Mayer K.F."/>
            <person name="Messing J."/>
            <person name="Rokhsar D.S."/>
        </authorList>
    </citation>
    <scope>NUCLEOTIDE SEQUENCE [LARGE SCALE GENOMIC DNA]</scope>
    <source>
        <strain evidence="3">cv. BTx623</strain>
    </source>
</reference>
<dbReference type="InParanoid" id="A0A1W0VVP1"/>
<dbReference type="EMBL" id="CM000762">
    <property type="protein sequence ID" value="OQU86207.1"/>
    <property type="molecule type" value="Genomic_DNA"/>
</dbReference>
<feature type="region of interest" description="Disordered" evidence="1">
    <location>
        <begin position="1"/>
        <end position="20"/>
    </location>
</feature>
<reference evidence="3" key="2">
    <citation type="journal article" date="2018" name="Plant J.">
        <title>The Sorghum bicolor reference genome: improved assembly, gene annotations, a transcriptome atlas, and signatures of genome organization.</title>
        <authorList>
            <person name="McCormick R.F."/>
            <person name="Truong S.K."/>
            <person name="Sreedasyam A."/>
            <person name="Jenkins J."/>
            <person name="Shu S."/>
            <person name="Sims D."/>
            <person name="Kennedy M."/>
            <person name="Amirebrahimi M."/>
            <person name="Weers B.D."/>
            <person name="McKinley B."/>
            <person name="Mattison A."/>
            <person name="Morishige D.T."/>
            <person name="Grimwood J."/>
            <person name="Schmutz J."/>
            <person name="Mullet J.E."/>
        </authorList>
    </citation>
    <scope>NUCLEOTIDE SEQUENCE [LARGE SCALE GENOMIC DNA]</scope>
    <source>
        <strain evidence="3">cv. BTx623</strain>
    </source>
</reference>
<keyword evidence="3" id="KW-1185">Reference proteome</keyword>
<organism evidence="2 3">
    <name type="scientific">Sorghum bicolor</name>
    <name type="common">Sorghum</name>
    <name type="synonym">Sorghum vulgare</name>
    <dbReference type="NCBI Taxonomy" id="4558"/>
    <lineage>
        <taxon>Eukaryota</taxon>
        <taxon>Viridiplantae</taxon>
        <taxon>Streptophyta</taxon>
        <taxon>Embryophyta</taxon>
        <taxon>Tracheophyta</taxon>
        <taxon>Spermatophyta</taxon>
        <taxon>Magnoliopsida</taxon>
        <taxon>Liliopsida</taxon>
        <taxon>Poales</taxon>
        <taxon>Poaceae</taxon>
        <taxon>PACMAD clade</taxon>
        <taxon>Panicoideae</taxon>
        <taxon>Andropogonodae</taxon>
        <taxon>Andropogoneae</taxon>
        <taxon>Sorghinae</taxon>
        <taxon>Sorghum</taxon>
    </lineage>
</organism>
<evidence type="ECO:0000313" key="2">
    <source>
        <dbReference type="EMBL" id="OQU86207.1"/>
    </source>
</evidence>
<gene>
    <name evidence="2" type="ORF">SORBI_3003G043650</name>
</gene>
<evidence type="ECO:0000256" key="1">
    <source>
        <dbReference type="SAM" id="MobiDB-lite"/>
    </source>
</evidence>
<protein>
    <submittedName>
        <fullName evidence="2">Uncharacterized protein</fullName>
    </submittedName>
</protein>
<dbReference type="Gramene" id="OQU86207">
    <property type="protein sequence ID" value="OQU86207"/>
    <property type="gene ID" value="SORBI_3003G043650"/>
</dbReference>
<sequence>MGPEGIGDGGEGGAGGEPRRGWMERCWWWWWCCWWWWGGRRRRKESKRRGLVRLATCFAFGKWWVGLGVGAPRGCRAVADVIHHFLH</sequence>